<keyword evidence="6" id="KW-1185">Reference proteome</keyword>
<evidence type="ECO:0000256" key="2">
    <source>
        <dbReference type="ARBA" id="ARBA00023125"/>
    </source>
</evidence>
<dbReference type="Proteomes" id="UP000605897">
    <property type="component" value="Unassembled WGS sequence"/>
</dbReference>
<name>A0ABQ3J920_9PSEU</name>
<keyword evidence="3" id="KW-0804">Transcription</keyword>
<keyword evidence="2" id="KW-0238">DNA-binding</keyword>
<dbReference type="SMART" id="SM00342">
    <property type="entry name" value="HTH_ARAC"/>
    <property type="match status" value="1"/>
</dbReference>
<comment type="caution">
    <text evidence="5">The sequence shown here is derived from an EMBL/GenBank/DDBJ whole genome shotgun (WGS) entry which is preliminary data.</text>
</comment>
<proteinExistence type="predicted"/>
<dbReference type="InterPro" id="IPR018060">
    <property type="entry name" value="HTH_AraC"/>
</dbReference>
<evidence type="ECO:0000259" key="4">
    <source>
        <dbReference type="PROSITE" id="PS01124"/>
    </source>
</evidence>
<keyword evidence="1" id="KW-0805">Transcription regulation</keyword>
<dbReference type="Gene3D" id="1.10.10.60">
    <property type="entry name" value="Homeodomain-like"/>
    <property type="match status" value="1"/>
</dbReference>
<dbReference type="PROSITE" id="PS01124">
    <property type="entry name" value="HTH_ARAC_FAMILY_2"/>
    <property type="match status" value="1"/>
</dbReference>
<evidence type="ECO:0000256" key="1">
    <source>
        <dbReference type="ARBA" id="ARBA00023015"/>
    </source>
</evidence>
<dbReference type="Pfam" id="PF20240">
    <property type="entry name" value="DUF6597"/>
    <property type="match status" value="1"/>
</dbReference>
<reference evidence="6" key="1">
    <citation type="journal article" date="2019" name="Int. J. Syst. Evol. Microbiol.">
        <title>The Global Catalogue of Microorganisms (GCM) 10K type strain sequencing project: providing services to taxonomists for standard genome sequencing and annotation.</title>
        <authorList>
            <consortium name="The Broad Institute Genomics Platform"/>
            <consortium name="The Broad Institute Genome Sequencing Center for Infectious Disease"/>
            <person name="Wu L."/>
            <person name="Ma J."/>
        </authorList>
    </citation>
    <scope>NUCLEOTIDE SEQUENCE [LARGE SCALE GENOMIC DNA]</scope>
    <source>
        <strain evidence="6">CGMCC 4.7677</strain>
    </source>
</reference>
<evidence type="ECO:0000256" key="3">
    <source>
        <dbReference type="ARBA" id="ARBA00023163"/>
    </source>
</evidence>
<dbReference type="InterPro" id="IPR046532">
    <property type="entry name" value="DUF6597"/>
</dbReference>
<dbReference type="InterPro" id="IPR050204">
    <property type="entry name" value="AraC_XylS_family_regulators"/>
</dbReference>
<sequence>MDTVMICTLCSILGSMAAAPGDGLNETDAYREWAGSGVVRCWWAQRVPGEFVQRVVPDAAADVIVASTGAAYLVGPTLSPALHRLPPGTELRGLRLRTEAIAAVLDLPGHEVRDAVVPLTAVLPDAAARAVADSVWRGSFPSALSPRAGDARVRHAVSRIWGGASLDSVADEVSLTGRQLRRLFTEQVGLGPKALQRVVRFQRFLRSADAARPSSLADSAAAAGYADQAHLTRETRELAGVTPAVLVRERHGLAAPDATAAVAMFQGTAC</sequence>
<organism evidence="5 6">
    <name type="scientific">Amycolatopsis deserti</name>
    <dbReference type="NCBI Taxonomy" id="185696"/>
    <lineage>
        <taxon>Bacteria</taxon>
        <taxon>Bacillati</taxon>
        <taxon>Actinomycetota</taxon>
        <taxon>Actinomycetes</taxon>
        <taxon>Pseudonocardiales</taxon>
        <taxon>Pseudonocardiaceae</taxon>
        <taxon>Amycolatopsis</taxon>
    </lineage>
</organism>
<evidence type="ECO:0000313" key="5">
    <source>
        <dbReference type="EMBL" id="GHF06502.1"/>
    </source>
</evidence>
<dbReference type="PANTHER" id="PTHR46796:SF15">
    <property type="entry name" value="BLL1074 PROTEIN"/>
    <property type="match status" value="1"/>
</dbReference>
<evidence type="ECO:0000313" key="6">
    <source>
        <dbReference type="Proteomes" id="UP000605897"/>
    </source>
</evidence>
<gene>
    <name evidence="5" type="ORF">GCM10017786_45090</name>
</gene>
<protein>
    <submittedName>
        <fullName evidence="5">AraC family transcriptional regulator</fullName>
    </submittedName>
</protein>
<feature type="domain" description="HTH araC/xylS-type" evidence="4">
    <location>
        <begin position="165"/>
        <end position="249"/>
    </location>
</feature>
<dbReference type="EMBL" id="BNAU01000005">
    <property type="protein sequence ID" value="GHF06502.1"/>
    <property type="molecule type" value="Genomic_DNA"/>
</dbReference>
<dbReference type="PANTHER" id="PTHR46796">
    <property type="entry name" value="HTH-TYPE TRANSCRIPTIONAL ACTIVATOR RHAS-RELATED"/>
    <property type="match status" value="1"/>
</dbReference>
<dbReference type="Pfam" id="PF12833">
    <property type="entry name" value="HTH_18"/>
    <property type="match status" value="1"/>
</dbReference>
<accession>A0ABQ3J920</accession>